<feature type="region of interest" description="Disordered" evidence="1">
    <location>
        <begin position="25"/>
        <end position="51"/>
    </location>
</feature>
<evidence type="ECO:0000313" key="3">
    <source>
        <dbReference type="Proteomes" id="UP001174936"/>
    </source>
</evidence>
<dbReference type="Proteomes" id="UP001174936">
    <property type="component" value="Unassembled WGS sequence"/>
</dbReference>
<name>A0AA39XTI6_9PEZI</name>
<proteinExistence type="predicted"/>
<gene>
    <name evidence="2" type="ORF">B0T16DRAFT_463069</name>
</gene>
<sequence length="345" mass="39277">MPPSPSLLSIPFEVRTTIIHLALLSPQRDPPHPDDLHKQQRQPLTDSTESRRILIPRERAANPALPLLLTNHQLHTETLDTLQRSFQNTTPCYTADIIYLTNGTLWPTWLSTPVRASHAETVHAHFRIFRCPPGLHADPLLSNQSFNGQSFMYSLHHLLLSCLVSGRHGPCGKPLTVNRLVLDFLPATEPAEKIFPLAEVISWEWLTDPKDLGDRITAKDIRKNVSDLFALPEELKAVYGRDVGLAAAAGFMCYVLRMLEWLGRLDSYVFEYAKALYENVGVVEMRVGGELHKVLDLGTCLGNAPVWERGQRSWLESRWHREVVPWMREVQERRRGLGLPVEERE</sequence>
<organism evidence="2 3">
    <name type="scientific">Cercophora newfieldiana</name>
    <dbReference type="NCBI Taxonomy" id="92897"/>
    <lineage>
        <taxon>Eukaryota</taxon>
        <taxon>Fungi</taxon>
        <taxon>Dikarya</taxon>
        <taxon>Ascomycota</taxon>
        <taxon>Pezizomycotina</taxon>
        <taxon>Sordariomycetes</taxon>
        <taxon>Sordariomycetidae</taxon>
        <taxon>Sordariales</taxon>
        <taxon>Lasiosphaeriaceae</taxon>
        <taxon>Cercophora</taxon>
    </lineage>
</organism>
<accession>A0AA39XTI6</accession>
<dbReference type="AlphaFoldDB" id="A0AA39XTI6"/>
<keyword evidence="3" id="KW-1185">Reference proteome</keyword>
<protein>
    <submittedName>
        <fullName evidence="2">Uncharacterized protein</fullName>
    </submittedName>
</protein>
<comment type="caution">
    <text evidence="2">The sequence shown here is derived from an EMBL/GenBank/DDBJ whole genome shotgun (WGS) entry which is preliminary data.</text>
</comment>
<reference evidence="2" key="1">
    <citation type="submission" date="2023-06" db="EMBL/GenBank/DDBJ databases">
        <title>Genome-scale phylogeny and comparative genomics of the fungal order Sordariales.</title>
        <authorList>
            <consortium name="Lawrence Berkeley National Laboratory"/>
            <person name="Hensen N."/>
            <person name="Bonometti L."/>
            <person name="Westerberg I."/>
            <person name="Brannstrom I.O."/>
            <person name="Guillou S."/>
            <person name="Cros-Aarteil S."/>
            <person name="Calhoun S."/>
            <person name="Haridas S."/>
            <person name="Kuo A."/>
            <person name="Mondo S."/>
            <person name="Pangilinan J."/>
            <person name="Riley R."/>
            <person name="Labutti K."/>
            <person name="Andreopoulos B."/>
            <person name="Lipzen A."/>
            <person name="Chen C."/>
            <person name="Yanf M."/>
            <person name="Daum C."/>
            <person name="Ng V."/>
            <person name="Clum A."/>
            <person name="Steindorff A."/>
            <person name="Ohm R."/>
            <person name="Martin F."/>
            <person name="Silar P."/>
            <person name="Natvig D."/>
            <person name="Lalanne C."/>
            <person name="Gautier V."/>
            <person name="Ament-Velasquez S.L."/>
            <person name="Kruys A."/>
            <person name="Hutchinson M.I."/>
            <person name="Powell A.J."/>
            <person name="Barry K."/>
            <person name="Miller A.N."/>
            <person name="Grigoriev I.V."/>
            <person name="Debuchy R."/>
            <person name="Gladieux P."/>
            <person name="Thoren M.H."/>
            <person name="Johannesson H."/>
        </authorList>
    </citation>
    <scope>NUCLEOTIDE SEQUENCE</scope>
    <source>
        <strain evidence="2">SMH2532-1</strain>
    </source>
</reference>
<dbReference type="EMBL" id="JAULSV010000007">
    <property type="protein sequence ID" value="KAK0639386.1"/>
    <property type="molecule type" value="Genomic_DNA"/>
</dbReference>
<evidence type="ECO:0000313" key="2">
    <source>
        <dbReference type="EMBL" id="KAK0639386.1"/>
    </source>
</evidence>
<feature type="compositionally biased region" description="Basic and acidic residues" evidence="1">
    <location>
        <begin position="29"/>
        <end position="38"/>
    </location>
</feature>
<evidence type="ECO:0000256" key="1">
    <source>
        <dbReference type="SAM" id="MobiDB-lite"/>
    </source>
</evidence>